<accession>A0A1A9B577</accession>
<reference evidence="2" key="1">
    <citation type="submission" date="2016-06" db="EMBL/GenBank/DDBJ databases">
        <authorList>
            <person name="Varghese N."/>
            <person name="Submissions Spin"/>
        </authorList>
    </citation>
    <scope>NUCLEOTIDE SEQUENCE [LARGE SCALE GENOMIC DNA]</scope>
    <source>
        <strain evidence="2">DSM 45794</strain>
    </source>
</reference>
<dbReference type="STRING" id="946078.GA0070622_1186"/>
<dbReference type="AlphaFoldDB" id="A0A1A9B577"/>
<proteinExistence type="predicted"/>
<dbReference type="Proteomes" id="UP000199558">
    <property type="component" value="Unassembled WGS sequence"/>
</dbReference>
<organism evidence="1 2">
    <name type="scientific">Micromonospora sediminicola</name>
    <dbReference type="NCBI Taxonomy" id="946078"/>
    <lineage>
        <taxon>Bacteria</taxon>
        <taxon>Bacillati</taxon>
        <taxon>Actinomycetota</taxon>
        <taxon>Actinomycetes</taxon>
        <taxon>Micromonosporales</taxon>
        <taxon>Micromonosporaceae</taxon>
        <taxon>Micromonospora</taxon>
    </lineage>
</organism>
<gene>
    <name evidence="1" type="ORF">GA0070622_1186</name>
</gene>
<name>A0A1A9B577_9ACTN</name>
<protein>
    <submittedName>
        <fullName evidence="1">Uncharacterized protein</fullName>
    </submittedName>
</protein>
<keyword evidence="2" id="KW-1185">Reference proteome</keyword>
<sequence>MGWEPAEVTEHEYDEQDRLIRSVTSREPEWDDEERGWMLALTVYRASLCPHCGRPLSVCTDPESEGHWVVPPPRRCFASTALRSAAPEYKDSPQPEALLLHAERR</sequence>
<dbReference type="EMBL" id="FLRH01000003">
    <property type="protein sequence ID" value="SBT64216.1"/>
    <property type="molecule type" value="Genomic_DNA"/>
</dbReference>
<evidence type="ECO:0000313" key="2">
    <source>
        <dbReference type="Proteomes" id="UP000199558"/>
    </source>
</evidence>
<dbReference type="RefSeq" id="WP_091569682.1">
    <property type="nucleotide sequence ID" value="NZ_FLRH01000003.1"/>
</dbReference>
<evidence type="ECO:0000313" key="1">
    <source>
        <dbReference type="EMBL" id="SBT64216.1"/>
    </source>
</evidence>
<dbReference type="OrthoDB" id="5196117at2"/>